<accession>A0A9Q0NF15</accession>
<protein>
    <recommendedName>
        <fullName evidence="1">CHK kinase-like domain-containing protein</fullName>
    </recommendedName>
</protein>
<dbReference type="SUPFAM" id="SSF56112">
    <property type="entry name" value="Protein kinase-like (PK-like)"/>
    <property type="match status" value="2"/>
</dbReference>
<dbReference type="InterPro" id="IPR004119">
    <property type="entry name" value="EcKL"/>
</dbReference>
<feature type="non-terminal residue" evidence="2">
    <location>
        <position position="936"/>
    </location>
</feature>
<dbReference type="SMART" id="SM00587">
    <property type="entry name" value="CHK"/>
    <property type="match status" value="2"/>
</dbReference>
<gene>
    <name evidence="2" type="ORF">Bhyg_03456</name>
</gene>
<dbReference type="InterPro" id="IPR011009">
    <property type="entry name" value="Kinase-like_dom_sf"/>
</dbReference>
<comment type="caution">
    <text evidence="2">The sequence shown here is derived from an EMBL/GenBank/DDBJ whole genome shotgun (WGS) entry which is preliminary data.</text>
</comment>
<dbReference type="Gene3D" id="3.90.1200.10">
    <property type="match status" value="2"/>
</dbReference>
<reference evidence="2" key="1">
    <citation type="submission" date="2022-07" db="EMBL/GenBank/DDBJ databases">
        <authorList>
            <person name="Trinca V."/>
            <person name="Uliana J.V.C."/>
            <person name="Torres T.T."/>
            <person name="Ward R.J."/>
            <person name="Monesi N."/>
        </authorList>
    </citation>
    <scope>NUCLEOTIDE SEQUENCE</scope>
    <source>
        <strain evidence="2">HSMRA1968</strain>
        <tissue evidence="2">Whole embryos</tissue>
    </source>
</reference>
<sequence>MDLSEIQNENIRKVICETIENDLQSNKFKVVVSTASEEGENNFCGSVYRISYNKSDESDNSSSLSMIVKVTAQNEARRALLRSRTLFLKEIFIYNKVLPVFRQFELSKGIIIENCFTEYPICYRTLDAELNECLLLEDLCNRGFSLINRFTEEVTADHVYLFLKALGKLHALSFALKDQQPEKFDELASNLKESKQTDDSFIRNYLNRQAENVMKILCNEEDAHLLAKAKELFRKDAIDITNECYDPELAGAASVITYGDAWQNNSMYRYDEQRKPIEVNLLDWQLSRHSTPIIDVVYFIFCCTTKELRDVHYDNFLKTYHDSLSAHIRRLGSDPDLLFSNNLMQEHLNKFGKIGMVFAIGILPIITAARGEKINLDKVANEMANNQKTNAKSSRDKFVERMKGALFDMVRLARFKGLKWQNYNEWLRVKAYYERIFTQFSTFCSMAMNDIMDLSEIQNENIRKVICETIENDLQSNKFKVVVSTASEEGENNFCGSVYRISYNKSDESDNSSSLSMIVKVTAQNEARRALLRSRTLFLKEIFIYNKVLPVFRQFELSKGIIIENCFTEYPICYRTLDAELNECLLLEDLCNRGFSLINRFTEEVTADHVYLFLKALGKLHALSFALKDQQPEKFDELASNLKESKQTDDSFIRNYLNRQAENVMKILCNEEDAHLLAKAKELFRKDAIDITNECYDPELAGAASVITYGDAWQNNSMYRYDEQRKPIEVNLLDWQLSRHSTPIIDVVYFIFCCTTKELRDVHYDNFLKTYHDSLSAHIRRLGSDPDLLFSNNLMQEHLNKFGKIGMVFAIGILPIITAARGEKINLDKVANEMANNQKTNAKSSRDKFVERMKGALFDMVRLVKKLLQIQQVNCNRKIKFVTKILLWKLYTDMELNHRSEIVSASYRVSGSNSNINTEAIRAIPPNVKYGSISKY</sequence>
<dbReference type="InterPro" id="IPR015897">
    <property type="entry name" value="CHK_kinase-like"/>
</dbReference>
<feature type="domain" description="CHK kinase-like" evidence="1">
    <location>
        <begin position="134"/>
        <end position="330"/>
    </location>
</feature>
<dbReference type="AlphaFoldDB" id="A0A9Q0NF15"/>
<evidence type="ECO:0000259" key="1">
    <source>
        <dbReference type="SMART" id="SM00587"/>
    </source>
</evidence>
<dbReference type="Proteomes" id="UP001151699">
    <property type="component" value="Chromosome A"/>
</dbReference>
<evidence type="ECO:0000313" key="2">
    <source>
        <dbReference type="EMBL" id="KAJ6648229.1"/>
    </source>
</evidence>
<dbReference type="Pfam" id="PF02958">
    <property type="entry name" value="EcKL"/>
    <property type="match status" value="2"/>
</dbReference>
<name>A0A9Q0NF15_9DIPT</name>
<dbReference type="PANTHER" id="PTHR11012:SF30">
    <property type="entry name" value="PROTEIN KINASE-LIKE DOMAIN-CONTAINING"/>
    <property type="match status" value="1"/>
</dbReference>
<dbReference type="OrthoDB" id="190089at2759"/>
<dbReference type="PANTHER" id="PTHR11012">
    <property type="entry name" value="PROTEIN KINASE-LIKE DOMAIN-CONTAINING"/>
    <property type="match status" value="1"/>
</dbReference>
<proteinExistence type="predicted"/>
<evidence type="ECO:0000313" key="3">
    <source>
        <dbReference type="Proteomes" id="UP001151699"/>
    </source>
</evidence>
<dbReference type="EMBL" id="WJQU01000001">
    <property type="protein sequence ID" value="KAJ6648229.1"/>
    <property type="molecule type" value="Genomic_DNA"/>
</dbReference>
<keyword evidence="3" id="KW-1185">Reference proteome</keyword>
<organism evidence="2 3">
    <name type="scientific">Pseudolycoriella hygida</name>
    <dbReference type="NCBI Taxonomy" id="35572"/>
    <lineage>
        <taxon>Eukaryota</taxon>
        <taxon>Metazoa</taxon>
        <taxon>Ecdysozoa</taxon>
        <taxon>Arthropoda</taxon>
        <taxon>Hexapoda</taxon>
        <taxon>Insecta</taxon>
        <taxon>Pterygota</taxon>
        <taxon>Neoptera</taxon>
        <taxon>Endopterygota</taxon>
        <taxon>Diptera</taxon>
        <taxon>Nematocera</taxon>
        <taxon>Sciaroidea</taxon>
        <taxon>Sciaridae</taxon>
        <taxon>Pseudolycoriella</taxon>
    </lineage>
</organism>
<feature type="domain" description="CHK kinase-like" evidence="1">
    <location>
        <begin position="585"/>
        <end position="781"/>
    </location>
</feature>